<evidence type="ECO:0000313" key="4">
    <source>
        <dbReference type="Proteomes" id="UP000075243"/>
    </source>
</evidence>
<sequence length="53" mass="6345">MQEEMKSLEKIKTWCLTDLPAGKRALQKKWVFKVKEENDCNKRYKARLVVKGF</sequence>
<name>A0A151UB34_CAJCA</name>
<dbReference type="Pfam" id="PF07727">
    <property type="entry name" value="RVT_2"/>
    <property type="match status" value="1"/>
</dbReference>
<keyword evidence="4" id="KW-1185">Reference proteome</keyword>
<dbReference type="AlphaFoldDB" id="A0A151UB34"/>
<proteinExistence type="predicted"/>
<evidence type="ECO:0000313" key="2">
    <source>
        <dbReference type="EMBL" id="KYP76531.1"/>
    </source>
</evidence>
<evidence type="ECO:0000313" key="3">
    <source>
        <dbReference type="EMBL" id="KYP76535.1"/>
    </source>
</evidence>
<protein>
    <submittedName>
        <fullName evidence="3">Retrovirus-related Pol polyprotein from transposon TNT 1-94</fullName>
    </submittedName>
</protein>
<dbReference type="EMBL" id="CM003603">
    <property type="protein sequence ID" value="KYP76535.1"/>
    <property type="molecule type" value="Genomic_DNA"/>
</dbReference>
<gene>
    <name evidence="2" type="ORF">KK1_020777</name>
    <name evidence="3" type="ORF">KK1_020781</name>
</gene>
<dbReference type="Proteomes" id="UP000075243">
    <property type="component" value="Chromosome 1"/>
</dbReference>
<dbReference type="Gramene" id="C.cajan_20181.t">
    <property type="protein sequence ID" value="C.cajan_20181.t.cds1"/>
    <property type="gene ID" value="C.cajan_20181"/>
</dbReference>
<evidence type="ECO:0000259" key="1">
    <source>
        <dbReference type="Pfam" id="PF07727"/>
    </source>
</evidence>
<organism evidence="3 4">
    <name type="scientific">Cajanus cajan</name>
    <name type="common">Pigeon pea</name>
    <name type="synonym">Cajanus indicus</name>
    <dbReference type="NCBI Taxonomy" id="3821"/>
    <lineage>
        <taxon>Eukaryota</taxon>
        <taxon>Viridiplantae</taxon>
        <taxon>Streptophyta</taxon>
        <taxon>Embryophyta</taxon>
        <taxon>Tracheophyta</taxon>
        <taxon>Spermatophyta</taxon>
        <taxon>Magnoliopsida</taxon>
        <taxon>eudicotyledons</taxon>
        <taxon>Gunneridae</taxon>
        <taxon>Pentapetalae</taxon>
        <taxon>rosids</taxon>
        <taxon>fabids</taxon>
        <taxon>Fabales</taxon>
        <taxon>Fabaceae</taxon>
        <taxon>Papilionoideae</taxon>
        <taxon>50 kb inversion clade</taxon>
        <taxon>NPAAA clade</taxon>
        <taxon>indigoferoid/millettioid clade</taxon>
        <taxon>Phaseoleae</taxon>
        <taxon>Cajanus</taxon>
    </lineage>
</organism>
<dbReference type="EMBL" id="CM003603">
    <property type="protein sequence ID" value="KYP76531.1"/>
    <property type="molecule type" value="Genomic_DNA"/>
</dbReference>
<reference evidence="3 4" key="1">
    <citation type="journal article" date="2012" name="Nat. Biotechnol.">
        <title>Draft genome sequence of pigeonpea (Cajanus cajan), an orphan legume crop of resource-poor farmers.</title>
        <authorList>
            <person name="Varshney R.K."/>
            <person name="Chen W."/>
            <person name="Li Y."/>
            <person name="Bharti A.K."/>
            <person name="Saxena R.K."/>
            <person name="Schlueter J.A."/>
            <person name="Donoghue M.T."/>
            <person name="Azam S."/>
            <person name="Fan G."/>
            <person name="Whaley A.M."/>
            <person name="Farmer A.D."/>
            <person name="Sheridan J."/>
            <person name="Iwata A."/>
            <person name="Tuteja R."/>
            <person name="Penmetsa R.V."/>
            <person name="Wu W."/>
            <person name="Upadhyaya H.D."/>
            <person name="Yang S.P."/>
            <person name="Shah T."/>
            <person name="Saxena K.B."/>
            <person name="Michael T."/>
            <person name="McCombie W.R."/>
            <person name="Yang B."/>
            <person name="Zhang G."/>
            <person name="Yang H."/>
            <person name="Wang J."/>
            <person name="Spillane C."/>
            <person name="Cook D.R."/>
            <person name="May G.D."/>
            <person name="Xu X."/>
            <person name="Jackson S.A."/>
        </authorList>
    </citation>
    <scope>NUCLEOTIDE SEQUENCE [LARGE SCALE GENOMIC DNA]</scope>
    <source>
        <strain evidence="4">cv. Asha</strain>
    </source>
</reference>
<feature type="domain" description="Reverse transcriptase Ty1/copia-type" evidence="1">
    <location>
        <begin position="12"/>
        <end position="53"/>
    </location>
</feature>
<dbReference type="InterPro" id="IPR013103">
    <property type="entry name" value="RVT_2"/>
</dbReference>
<accession>A0A151UB34</accession>
<dbReference type="Gramene" id="C.cajan_20177.t">
    <property type="protein sequence ID" value="C.cajan_20177.t.cds1"/>
    <property type="gene ID" value="C.cajan_20177"/>
</dbReference>